<sequence>MSSYPNFFTFLDPHHHQRFHHLLTFTNAPTALPPPRPEPPDFKTFTLLPPPSFTTAPPLITTFSSNPDSPFPSPPSPPPLLVISLLGSPIPDSAFTRYEILLGFPSLSSSPAAAAHATIRATRAITIEEIELAWIHLCQHPTSQARSPSTIAACVHTRSSTFA</sequence>
<dbReference type="Proteomes" id="UP000193467">
    <property type="component" value="Unassembled WGS sequence"/>
</dbReference>
<gene>
    <name evidence="1" type="ORF">BCR35DRAFT_332151</name>
</gene>
<name>A0A1Y2F682_9BASI</name>
<dbReference type="InParanoid" id="A0A1Y2F682"/>
<reference evidence="1 2" key="1">
    <citation type="submission" date="2016-07" db="EMBL/GenBank/DDBJ databases">
        <title>Pervasive Adenine N6-methylation of Active Genes in Fungi.</title>
        <authorList>
            <consortium name="DOE Joint Genome Institute"/>
            <person name="Mondo S.J."/>
            <person name="Dannebaum R.O."/>
            <person name="Kuo R.C."/>
            <person name="Labutti K."/>
            <person name="Haridas S."/>
            <person name="Kuo A."/>
            <person name="Salamov A."/>
            <person name="Ahrendt S.R."/>
            <person name="Lipzen A."/>
            <person name="Sullivan W."/>
            <person name="Andreopoulos W.B."/>
            <person name="Clum A."/>
            <person name="Lindquist E."/>
            <person name="Daum C."/>
            <person name="Ramamoorthy G.K."/>
            <person name="Gryganskyi A."/>
            <person name="Culley D."/>
            <person name="Magnuson J.K."/>
            <person name="James T.Y."/>
            <person name="O'Malley M.A."/>
            <person name="Stajich J.E."/>
            <person name="Spatafora J.W."/>
            <person name="Visel A."/>
            <person name="Grigoriev I.V."/>
        </authorList>
    </citation>
    <scope>NUCLEOTIDE SEQUENCE [LARGE SCALE GENOMIC DNA]</scope>
    <source>
        <strain evidence="1 2">62-1032</strain>
    </source>
</reference>
<dbReference type="AlphaFoldDB" id="A0A1Y2F682"/>
<evidence type="ECO:0000313" key="1">
    <source>
        <dbReference type="EMBL" id="ORY79373.1"/>
    </source>
</evidence>
<proteinExistence type="predicted"/>
<organism evidence="1 2">
    <name type="scientific">Leucosporidium creatinivorum</name>
    <dbReference type="NCBI Taxonomy" id="106004"/>
    <lineage>
        <taxon>Eukaryota</taxon>
        <taxon>Fungi</taxon>
        <taxon>Dikarya</taxon>
        <taxon>Basidiomycota</taxon>
        <taxon>Pucciniomycotina</taxon>
        <taxon>Microbotryomycetes</taxon>
        <taxon>Leucosporidiales</taxon>
        <taxon>Leucosporidium</taxon>
    </lineage>
</organism>
<accession>A0A1Y2F682</accession>
<comment type="caution">
    <text evidence="1">The sequence shown here is derived from an EMBL/GenBank/DDBJ whole genome shotgun (WGS) entry which is preliminary data.</text>
</comment>
<protein>
    <submittedName>
        <fullName evidence="1">Uncharacterized protein</fullName>
    </submittedName>
</protein>
<keyword evidence="2" id="KW-1185">Reference proteome</keyword>
<evidence type="ECO:0000313" key="2">
    <source>
        <dbReference type="Proteomes" id="UP000193467"/>
    </source>
</evidence>
<dbReference type="EMBL" id="MCGR01000027">
    <property type="protein sequence ID" value="ORY79373.1"/>
    <property type="molecule type" value="Genomic_DNA"/>
</dbReference>